<evidence type="ECO:0000313" key="2">
    <source>
        <dbReference type="EMBL" id="GJT77827.1"/>
    </source>
</evidence>
<evidence type="ECO:0000256" key="1">
    <source>
        <dbReference type="SAM" id="MobiDB-lite"/>
    </source>
</evidence>
<dbReference type="EMBL" id="BQNB010018747">
    <property type="protein sequence ID" value="GJT77827.1"/>
    <property type="molecule type" value="Genomic_DNA"/>
</dbReference>
<feature type="region of interest" description="Disordered" evidence="1">
    <location>
        <begin position="505"/>
        <end position="528"/>
    </location>
</feature>
<sequence length="632" mass="71088">MTQRVTIWCLEDPWLSKAKGFILPNHDTGRILPSKSQRNTTDPSVAVTDSSATEYNSADESLVCSTPLPPLKKLDGVEPISGPKTIKSILRSKFTFKTEALKGVIINEPSSAPAKDKTKKLFKLQTVHQLMLKGHFAKDCWSKTLVSTSQSPFQTKPFSSPQYKPELRHTKDFEAKYNKVKAKLALLSSSAPAFKTPMVKNKGLIAETYEWDEEEVSSDDNEMVEVKVLMALVEENDVVSKESARNGKWIKISMRKVHTLLETEDNNDRKFCLDYLCIDLNYVEEQRSNLLSKHRDLVHELNTCNEELLVLKQAKLDFLSMQHVNTEILKENKNLRSELKELKEITKTWLNSSNKVNQCISEQIPSQKKKILGFDQLTEDPSSLGQKDLVFVKSSADDTKVTIFSVERPWLSEVEGFILPNHDTGRILLAESQRNTTDPSVAFTDSLATDYDSADESSVCSTPLPLLKKLEGVEPIFRPKTIKSILKSKSTLKAEALKGVIINEPSSAPAKGNKSSSASKVHSAHAGKLKSVKIKDDPSLAIVMKELNSLKLQDYLFREREREINPRNPQHAFKRCEACGSPNHTTTDHYDIEWFKRGESLQAKKAEALKSARAESSNANRSKTPTKRWVSK</sequence>
<dbReference type="Proteomes" id="UP001151760">
    <property type="component" value="Unassembled WGS sequence"/>
</dbReference>
<feature type="region of interest" description="Disordered" evidence="1">
    <location>
        <begin position="606"/>
        <end position="632"/>
    </location>
</feature>
<name>A0ABQ5GSF5_9ASTR</name>
<evidence type="ECO:0008006" key="4">
    <source>
        <dbReference type="Google" id="ProtNLM"/>
    </source>
</evidence>
<gene>
    <name evidence="2" type="ORF">Tco_1044552</name>
</gene>
<accession>A0ABQ5GSF5</accession>
<comment type="caution">
    <text evidence="2">The sequence shown here is derived from an EMBL/GenBank/DDBJ whole genome shotgun (WGS) entry which is preliminary data.</text>
</comment>
<protein>
    <recommendedName>
        <fullName evidence="4">Retrovirus-related Pol polyprotein from transposon TNT 1-94</fullName>
    </recommendedName>
</protein>
<reference evidence="2" key="2">
    <citation type="submission" date="2022-01" db="EMBL/GenBank/DDBJ databases">
        <authorList>
            <person name="Yamashiro T."/>
            <person name="Shiraishi A."/>
            <person name="Satake H."/>
            <person name="Nakayama K."/>
        </authorList>
    </citation>
    <scope>NUCLEOTIDE SEQUENCE</scope>
</reference>
<keyword evidence="3" id="KW-1185">Reference proteome</keyword>
<proteinExistence type="predicted"/>
<evidence type="ECO:0000313" key="3">
    <source>
        <dbReference type="Proteomes" id="UP001151760"/>
    </source>
</evidence>
<organism evidence="2 3">
    <name type="scientific">Tanacetum coccineum</name>
    <dbReference type="NCBI Taxonomy" id="301880"/>
    <lineage>
        <taxon>Eukaryota</taxon>
        <taxon>Viridiplantae</taxon>
        <taxon>Streptophyta</taxon>
        <taxon>Embryophyta</taxon>
        <taxon>Tracheophyta</taxon>
        <taxon>Spermatophyta</taxon>
        <taxon>Magnoliopsida</taxon>
        <taxon>eudicotyledons</taxon>
        <taxon>Gunneridae</taxon>
        <taxon>Pentapetalae</taxon>
        <taxon>asterids</taxon>
        <taxon>campanulids</taxon>
        <taxon>Asterales</taxon>
        <taxon>Asteraceae</taxon>
        <taxon>Asteroideae</taxon>
        <taxon>Anthemideae</taxon>
        <taxon>Anthemidinae</taxon>
        <taxon>Tanacetum</taxon>
    </lineage>
</organism>
<reference evidence="2" key="1">
    <citation type="journal article" date="2022" name="Int. J. Mol. Sci.">
        <title>Draft Genome of Tanacetum Coccineum: Genomic Comparison of Closely Related Tanacetum-Family Plants.</title>
        <authorList>
            <person name="Yamashiro T."/>
            <person name="Shiraishi A."/>
            <person name="Nakayama K."/>
            <person name="Satake H."/>
        </authorList>
    </citation>
    <scope>NUCLEOTIDE SEQUENCE</scope>
</reference>